<evidence type="ECO:0000259" key="11">
    <source>
        <dbReference type="Pfam" id="PF07715"/>
    </source>
</evidence>
<dbReference type="Pfam" id="PF07715">
    <property type="entry name" value="Plug"/>
    <property type="match status" value="1"/>
</dbReference>
<evidence type="ECO:0000313" key="13">
    <source>
        <dbReference type="Proteomes" id="UP000050902"/>
    </source>
</evidence>
<dbReference type="InterPro" id="IPR036942">
    <property type="entry name" value="Beta-barrel_TonB_sf"/>
</dbReference>
<keyword evidence="6 8" id="KW-0472">Membrane</keyword>
<dbReference type="SUPFAM" id="SSF56935">
    <property type="entry name" value="Porins"/>
    <property type="match status" value="1"/>
</dbReference>
<dbReference type="Proteomes" id="UP000050902">
    <property type="component" value="Unassembled WGS sequence"/>
</dbReference>
<dbReference type="Gene3D" id="2.170.130.10">
    <property type="entry name" value="TonB-dependent receptor, plug domain"/>
    <property type="match status" value="1"/>
</dbReference>
<comment type="subcellular location">
    <subcellularLocation>
        <location evidence="1 8">Cell outer membrane</location>
        <topology evidence="1 8">Multi-pass membrane protein</topology>
    </subcellularLocation>
</comment>
<comment type="similarity">
    <text evidence="8 9">Belongs to the TonB-dependent receptor family.</text>
</comment>
<evidence type="ECO:0000256" key="4">
    <source>
        <dbReference type="ARBA" id="ARBA00022692"/>
    </source>
</evidence>
<evidence type="ECO:0000256" key="8">
    <source>
        <dbReference type="PROSITE-ProRule" id="PRU01360"/>
    </source>
</evidence>
<proteinExistence type="inferred from homology"/>
<dbReference type="InterPro" id="IPR037066">
    <property type="entry name" value="Plug_dom_sf"/>
</dbReference>
<evidence type="ECO:0000256" key="2">
    <source>
        <dbReference type="ARBA" id="ARBA00022448"/>
    </source>
</evidence>
<accession>A0ABR5NK75</accession>
<comment type="caution">
    <text evidence="12">The sequence shown here is derived from an EMBL/GenBank/DDBJ whole genome shotgun (WGS) entry which is preliminary data.</text>
</comment>
<evidence type="ECO:0000256" key="9">
    <source>
        <dbReference type="RuleBase" id="RU003357"/>
    </source>
</evidence>
<evidence type="ECO:0000256" key="7">
    <source>
        <dbReference type="ARBA" id="ARBA00023237"/>
    </source>
</evidence>
<keyword evidence="4 8" id="KW-0812">Transmembrane</keyword>
<evidence type="ECO:0000256" key="1">
    <source>
        <dbReference type="ARBA" id="ARBA00004571"/>
    </source>
</evidence>
<evidence type="ECO:0000313" key="12">
    <source>
        <dbReference type="EMBL" id="KRG57625.1"/>
    </source>
</evidence>
<dbReference type="PANTHER" id="PTHR47234:SF1">
    <property type="entry name" value="TONB-DEPENDENT RECEPTOR"/>
    <property type="match status" value="1"/>
</dbReference>
<dbReference type="PROSITE" id="PS52016">
    <property type="entry name" value="TONB_DEPENDENT_REC_3"/>
    <property type="match status" value="1"/>
</dbReference>
<protein>
    <recommendedName>
        <fullName evidence="14">TonB-dependent receptor</fullName>
    </recommendedName>
</protein>
<keyword evidence="13" id="KW-1185">Reference proteome</keyword>
<evidence type="ECO:0000256" key="3">
    <source>
        <dbReference type="ARBA" id="ARBA00022452"/>
    </source>
</evidence>
<feature type="domain" description="TonB-dependent receptor plug" evidence="11">
    <location>
        <begin position="42"/>
        <end position="158"/>
    </location>
</feature>
<feature type="domain" description="TonB-dependent receptor-like beta-barrel" evidence="10">
    <location>
        <begin position="382"/>
        <end position="877"/>
    </location>
</feature>
<keyword evidence="7 8" id="KW-0998">Cell outer membrane</keyword>
<dbReference type="InterPro" id="IPR000531">
    <property type="entry name" value="Beta-barrel_TonB"/>
</dbReference>
<evidence type="ECO:0000259" key="10">
    <source>
        <dbReference type="Pfam" id="PF00593"/>
    </source>
</evidence>
<dbReference type="InterPro" id="IPR039426">
    <property type="entry name" value="TonB-dep_rcpt-like"/>
</dbReference>
<dbReference type="EMBL" id="LDJG01000011">
    <property type="protein sequence ID" value="KRG57625.1"/>
    <property type="molecule type" value="Genomic_DNA"/>
</dbReference>
<dbReference type="Pfam" id="PF00593">
    <property type="entry name" value="TonB_dep_Rec_b-barrel"/>
    <property type="match status" value="1"/>
</dbReference>
<dbReference type="Gene3D" id="2.40.170.20">
    <property type="entry name" value="TonB-dependent receptor, beta-barrel domain"/>
    <property type="match status" value="1"/>
</dbReference>
<evidence type="ECO:0000256" key="5">
    <source>
        <dbReference type="ARBA" id="ARBA00023077"/>
    </source>
</evidence>
<keyword evidence="2 8" id="KW-0813">Transport</keyword>
<sequence length="913" mass="100091">MSAPAAFAQDATAQAGKASAERATNLDKVTVTGSRIKRADVEGPTPVVVLTAADIEKEGFNTVYEALTTLSQITGDVQNELTQSGFTPNAQFLNMRGMGPGYTLILINGKRMADYPQPYNSRSNAVSLSSIPGAAVERIEVLTGGASAIYGSDAVAGVVNIITKSNYDGNAVKIRAGTSTRGGGDTGLFQFTGGKSGDNWSVTYAAEYLNREEIQASQRDFMDSYYDNPDFKGRPDFATATSGVYLYRNTGAQYVWKGSDGSINNSVKNLREACAATSSEFTPYNSSASVSNSTPNRCGYFGYPATQSVQNSFDKLSGYVAGTYDFSNGLQAYAQALVTDSTNKGYSSTQFWQTPGYVYDPTLGYVQAQRIFTPEEVGGPQATVYDETSINVVGGVRGIIADRFDWDASISHSRFDYDTTRPRFLTNKISDYFLGPKLGMQGSYPIHKMNVDRLFSPLTPDVYNSLITDVRNSGSSKNTTGSFTISGDLFDLPAGPLGAALVVEAATQEYTLDPDIRSTVTYTGADKIYNLTATGGGGERDRYAMGLELSIPIFDSLKASVAGRFDKYDDVTNVDGAGTWSAGLEWRPFNSLLLRGNYSTSFRAPDMHYVFAGPSGSYSYIVDQLRCRQANLDPKSTACTGNTDYYYQVFSTRQGSRALEEETGKSFTVGFVWDIIDDLAMTVDYYNIKLEGAVSDIDSDYLFRNEADCLLGKDINGNPVDGNSQACKYFTNLITRDNTDLGTNKVTEKLSVPFNQAMMRTSGIDASLDYKFDTDRWGRFSFGMKYTHVLKLEERDLPDSELHNARDDLQYFNYRSKVTLNSAWSKDDWSASVYGTRAGSLPNWAETGRVSPYFTWNLTVNKKITNKASVGIQVVNLFDKAGGNDDTFNSYPYFWRAYSAVGRQISAELNYKF</sequence>
<evidence type="ECO:0000256" key="6">
    <source>
        <dbReference type="ARBA" id="ARBA00023136"/>
    </source>
</evidence>
<dbReference type="PANTHER" id="PTHR47234">
    <property type="match status" value="1"/>
</dbReference>
<organism evidence="12 13">
    <name type="scientific">Stenotrophomonas nitritireducens</name>
    <dbReference type="NCBI Taxonomy" id="83617"/>
    <lineage>
        <taxon>Bacteria</taxon>
        <taxon>Pseudomonadati</taxon>
        <taxon>Pseudomonadota</taxon>
        <taxon>Gammaproteobacteria</taxon>
        <taxon>Lysobacterales</taxon>
        <taxon>Lysobacteraceae</taxon>
        <taxon>Stenotrophomonas</taxon>
    </lineage>
</organism>
<evidence type="ECO:0008006" key="14">
    <source>
        <dbReference type="Google" id="ProtNLM"/>
    </source>
</evidence>
<keyword evidence="5 9" id="KW-0798">TonB box</keyword>
<name>A0ABR5NK75_9GAMM</name>
<reference evidence="12 13" key="1">
    <citation type="submission" date="2015-05" db="EMBL/GenBank/DDBJ databases">
        <title>Genome sequencing and analysis of members of genus Stenotrophomonas.</title>
        <authorList>
            <person name="Patil P.P."/>
            <person name="Midha S."/>
            <person name="Patil P.B."/>
        </authorList>
    </citation>
    <scope>NUCLEOTIDE SEQUENCE [LARGE SCALE GENOMIC DNA]</scope>
    <source>
        <strain evidence="12 13">DSM 12575</strain>
    </source>
</reference>
<dbReference type="InterPro" id="IPR012910">
    <property type="entry name" value="Plug_dom"/>
</dbReference>
<keyword evidence="3 8" id="KW-1134">Transmembrane beta strand</keyword>
<gene>
    <name evidence="12" type="ORF">ABB22_07995</name>
</gene>